<dbReference type="PANTHER" id="PTHR32347">
    <property type="entry name" value="EFFLUX SYSTEM COMPONENT YKNX-RELATED"/>
    <property type="match status" value="1"/>
</dbReference>
<evidence type="ECO:0000313" key="6">
    <source>
        <dbReference type="Proteomes" id="UP001399917"/>
    </source>
</evidence>
<feature type="domain" description="YknX-like C-terminal permuted SH3-like" evidence="4">
    <location>
        <begin position="329"/>
        <end position="394"/>
    </location>
</feature>
<dbReference type="Gene3D" id="1.10.287.470">
    <property type="entry name" value="Helix hairpin bin"/>
    <property type="match status" value="1"/>
</dbReference>
<name>A0ABP7K991_9RHOB</name>
<dbReference type="Pfam" id="PF25989">
    <property type="entry name" value="YknX_C"/>
    <property type="match status" value="1"/>
</dbReference>
<protein>
    <submittedName>
        <fullName evidence="5">HlyD family efflux transporter periplasmic adaptor subunit</fullName>
    </submittedName>
</protein>
<evidence type="ECO:0000259" key="4">
    <source>
        <dbReference type="Pfam" id="PF25989"/>
    </source>
</evidence>
<dbReference type="Gene3D" id="2.40.50.100">
    <property type="match status" value="1"/>
</dbReference>
<comment type="subcellular location">
    <subcellularLocation>
        <location evidence="1">Cell envelope</location>
    </subcellularLocation>
</comment>
<evidence type="ECO:0000313" key="5">
    <source>
        <dbReference type="EMBL" id="GAA3867428.1"/>
    </source>
</evidence>
<dbReference type="RefSeq" id="WP_344846318.1">
    <property type="nucleotide sequence ID" value="NZ_BAABDF010000007.1"/>
</dbReference>
<evidence type="ECO:0000256" key="3">
    <source>
        <dbReference type="SAM" id="Coils"/>
    </source>
</evidence>
<proteinExistence type="predicted"/>
<dbReference type="PANTHER" id="PTHR32347:SF29">
    <property type="entry name" value="UPF0194 MEMBRANE PROTEIN YBHG"/>
    <property type="match status" value="1"/>
</dbReference>
<feature type="coiled-coil region" evidence="3">
    <location>
        <begin position="110"/>
        <end position="144"/>
    </location>
</feature>
<comment type="caution">
    <text evidence="5">The sequence shown here is derived from an EMBL/GenBank/DDBJ whole genome shotgun (WGS) entry which is preliminary data.</text>
</comment>
<reference evidence="6" key="1">
    <citation type="journal article" date="2019" name="Int. J. Syst. Evol. Microbiol.">
        <title>The Global Catalogue of Microorganisms (GCM) 10K type strain sequencing project: providing services to taxonomists for standard genome sequencing and annotation.</title>
        <authorList>
            <consortium name="The Broad Institute Genomics Platform"/>
            <consortium name="The Broad Institute Genome Sequencing Center for Infectious Disease"/>
            <person name="Wu L."/>
            <person name="Ma J."/>
        </authorList>
    </citation>
    <scope>NUCLEOTIDE SEQUENCE [LARGE SCALE GENOMIC DNA]</scope>
    <source>
        <strain evidence="6">JCM 17190</strain>
    </source>
</reference>
<dbReference type="InterPro" id="IPR050465">
    <property type="entry name" value="UPF0194_transport"/>
</dbReference>
<evidence type="ECO:0000256" key="2">
    <source>
        <dbReference type="ARBA" id="ARBA00023054"/>
    </source>
</evidence>
<keyword evidence="6" id="KW-1185">Reference proteome</keyword>
<dbReference type="InterPro" id="IPR058637">
    <property type="entry name" value="YknX-like_C"/>
</dbReference>
<gene>
    <name evidence="5" type="ORF">GCM10022404_16920</name>
</gene>
<dbReference type="Proteomes" id="UP001399917">
    <property type="component" value="Unassembled WGS sequence"/>
</dbReference>
<sequence length="400" mass="42274">MTSRSRKSLLFLLVAALAGALFFVAFRPHPVAVDIATATRGPLQVTINADGKTRIRHLYEVSAPISGTALRSPVAEGNEVIGGQTVVARVEPVAPALIDSRTRLQLEAAISEAEAASRLATAQLRQADEELAFAQRDFERTQALVERGVASLTTLENGQQVLKLRLAAREAAASNVDMAQSSLARAKAALVDPNGSDDTKAMDIVAPISGVVLSITQISEHAVQVGAPLMSIGAVGDLEITADLLSSDAVGLTVGARALVERWGGTPALEAQLTSLAPKAETHVSSLGIEEQRVSAVFDLLTPPEGRIGLGHQYAVFLRVITWEDPDVLRAPISALFRDGPDWAVFTVQGNVAKVTHVEIGHRAEDLVEITGGLNEGDQVITHPSNEVAEGVTIVERTTL</sequence>
<dbReference type="Gene3D" id="2.40.420.20">
    <property type="match status" value="1"/>
</dbReference>
<dbReference type="Gene3D" id="2.40.30.170">
    <property type="match status" value="1"/>
</dbReference>
<organism evidence="5 6">
    <name type="scientific">Celeribacter arenosi</name>
    <dbReference type="NCBI Taxonomy" id="792649"/>
    <lineage>
        <taxon>Bacteria</taxon>
        <taxon>Pseudomonadati</taxon>
        <taxon>Pseudomonadota</taxon>
        <taxon>Alphaproteobacteria</taxon>
        <taxon>Rhodobacterales</taxon>
        <taxon>Roseobacteraceae</taxon>
        <taxon>Celeribacter</taxon>
    </lineage>
</organism>
<evidence type="ECO:0000256" key="1">
    <source>
        <dbReference type="ARBA" id="ARBA00004196"/>
    </source>
</evidence>
<accession>A0ABP7K991</accession>
<dbReference type="EMBL" id="BAABDF010000007">
    <property type="protein sequence ID" value="GAA3867428.1"/>
    <property type="molecule type" value="Genomic_DNA"/>
</dbReference>
<keyword evidence="2 3" id="KW-0175">Coiled coil</keyword>